<evidence type="ECO:0000259" key="8">
    <source>
        <dbReference type="Pfam" id="PF08335"/>
    </source>
</evidence>
<gene>
    <name evidence="9" type="ordered locus">Dshi_1775</name>
</gene>
<dbReference type="Gene3D" id="1.20.120.330">
    <property type="entry name" value="Nucleotidyltransferases domain 2"/>
    <property type="match status" value="2"/>
</dbReference>
<dbReference type="GO" id="GO:0016874">
    <property type="term" value="F:ligase activity"/>
    <property type="evidence" value="ECO:0007669"/>
    <property type="project" value="UniProtKB-KW"/>
</dbReference>
<reference evidence="10" key="1">
    <citation type="journal article" date="2010" name="ISME J.">
        <title>The complete genome sequence of the algal symbiont Dinoroseobacter shibae: a hitchhiker's guide to life in the sea.</title>
        <authorList>
            <person name="Wagner-Dobler I."/>
            <person name="Ballhausen B."/>
            <person name="Berger M."/>
            <person name="Brinkhoff T."/>
            <person name="Buchholz I."/>
            <person name="Bunk B."/>
            <person name="Cypionka H."/>
            <person name="Daniel R."/>
            <person name="Drepper T."/>
            <person name="Gerdts G."/>
            <person name="Hahnke S."/>
            <person name="Han C."/>
            <person name="Jahn D."/>
            <person name="Kalhoefer D."/>
            <person name="Kiss H."/>
            <person name="Klenk H.P."/>
            <person name="Kyrpides N."/>
            <person name="Liebl W."/>
            <person name="Liesegang H."/>
            <person name="Meincke L."/>
            <person name="Pati A."/>
            <person name="Petersen J."/>
            <person name="Piekarski T."/>
            <person name="Pommerenke C."/>
            <person name="Pradella S."/>
            <person name="Pukall R."/>
            <person name="Rabus R."/>
            <person name="Stackebrandt E."/>
            <person name="Thole S."/>
            <person name="Thompson L."/>
            <person name="Tielen P."/>
            <person name="Tomasch J."/>
            <person name="von Jan M."/>
            <person name="Wanphrut N."/>
            <person name="Wichels A."/>
            <person name="Zech H."/>
            <person name="Simon M."/>
        </authorList>
    </citation>
    <scope>NUCLEOTIDE SEQUENCE [LARGE SCALE GENOMIC DNA]</scope>
    <source>
        <strain evidence="10">DSM 16493 / NCIMB 14021 / DFL 12</strain>
    </source>
</reference>
<evidence type="ECO:0000259" key="7">
    <source>
        <dbReference type="Pfam" id="PF03710"/>
    </source>
</evidence>
<keyword evidence="5" id="KW-0460">Magnesium</keyword>
<protein>
    <submittedName>
        <fullName evidence="9">Putative glutamate--ammonia ligase adenyltransferase</fullName>
    </submittedName>
</protein>
<sequence length="936" mass="100773">MTFETRMTRLPLPFDPERGAAAVAAHCPEATGTLRDALVGMAGSSPYLEGLLAKEAAWFAAALEDPEAAFAQILAEVPEIAPDQIKPGLRVAKRRVALLAGFADLAGVWPLEAVTENLTLFADATMGAALRAALAPELRRGKVPGQGEADLPEAAGMVMLAMGKMGAFELNYSSDIDLICLFDQDRFAPDAFGEARAAFVRATRRAVGIMSDPTGDGYVFRTDLRLRPDPSVTPVCIAMEAAERYYESLGRTWERAAHIKARPAVGDLEAGAGYLARLTPFIWRKHLDFAAIEDAHDMRLRIRAHKGLHGPVSLPGHDMKLGKGGIRDIEFFTQTRQIISGGRDPDLRVRGTVAGLAVLAEKGWVRPEDAAVLSDHYRAHREVEHRVQMIADAQTHALPKDDDGFRRLACLTGEADVAGWRRQLKDRLAEVAALTEPFFAPERSASSPPPEAVPEGAAEVMERWRSYPALRSTRALEIFGRLRPEILSRLGRAARPDEALLNFDSFIKGLPAGVQLFSLFEANPSLIDLIVDICATAPLLSRYLAANSGVLDAVIGGPFFADWPGEAALAAELEARLAPLDDYEHQLDAARRWQKEWHFRVGVHHLRGLVDAQVAAEQYTDLAETVVSVLWPRVAAELSRRHGPPPGRGAVFVGMGSLGARTLTAQSDLDAIVVYDGAGVEASEGRRPLAPGPYYAKLTKAMITALTAPMAEGRLYEIDMRLRPSGRQGPVATSWSAFQSYQESDAWTWEHLALTRARVIGGAGPESGALAEDLEAFRCALLRSKGPGRQAEVARDVADMRARLEAAKPAERPFEAKQGPGRLQDIELLGQAAALLSGAECADTRLQLAAGVAAGCLGPEEAAVLTGQLALLRQVQTSVRLLTDGALDPDAVGAGGQAFLLRQTGRADMETLRADMAAGADAAAEVIVAVLTRWQG</sequence>
<keyword evidence="6" id="KW-0511">Multifunctional enzyme</keyword>
<dbReference type="InterPro" id="IPR023057">
    <property type="entry name" value="GlnE"/>
</dbReference>
<feature type="domain" description="Glutamate-ammonia ligase adenylyltransferase repeated" evidence="7">
    <location>
        <begin position="48"/>
        <end position="272"/>
    </location>
</feature>
<feature type="domain" description="Glutamate-ammonia ligase adenylyltransferase repeated" evidence="7">
    <location>
        <begin position="530"/>
        <end position="763"/>
    </location>
</feature>
<evidence type="ECO:0000313" key="9">
    <source>
        <dbReference type="EMBL" id="ABV93517.1"/>
    </source>
</evidence>
<dbReference type="KEGG" id="dsh:Dshi_1775"/>
<evidence type="ECO:0000256" key="5">
    <source>
        <dbReference type="ARBA" id="ARBA00022842"/>
    </source>
</evidence>
<dbReference type="Pfam" id="PF03710">
    <property type="entry name" value="GlnE"/>
    <property type="match status" value="2"/>
</dbReference>
<dbReference type="CDD" id="cd05401">
    <property type="entry name" value="NT_GlnE_GlnD_like"/>
    <property type="match status" value="2"/>
</dbReference>
<dbReference type="GO" id="GO:0000820">
    <property type="term" value="P:regulation of glutamine family amino acid metabolic process"/>
    <property type="evidence" value="ECO:0007669"/>
    <property type="project" value="TreeGrafter"/>
</dbReference>
<dbReference type="EMBL" id="CP000830">
    <property type="protein sequence ID" value="ABV93517.1"/>
    <property type="molecule type" value="Genomic_DNA"/>
</dbReference>
<dbReference type="PANTHER" id="PTHR30621:SF0">
    <property type="entry name" value="BIFUNCTIONAL GLUTAMINE SYNTHETASE ADENYLYLTRANSFERASE_ADENYLYL-REMOVING ENZYME"/>
    <property type="match status" value="1"/>
</dbReference>
<organism evidence="9 10">
    <name type="scientific">Dinoroseobacter shibae (strain DSM 16493 / NCIMB 14021 / DFL 12)</name>
    <dbReference type="NCBI Taxonomy" id="398580"/>
    <lineage>
        <taxon>Bacteria</taxon>
        <taxon>Pseudomonadati</taxon>
        <taxon>Pseudomonadota</taxon>
        <taxon>Alphaproteobacteria</taxon>
        <taxon>Rhodobacterales</taxon>
        <taxon>Roseobacteraceae</taxon>
        <taxon>Dinoroseobacter</taxon>
    </lineage>
</organism>
<dbReference type="SUPFAM" id="SSF81593">
    <property type="entry name" value="Nucleotidyltransferase substrate binding subunit/domain"/>
    <property type="match status" value="2"/>
</dbReference>
<dbReference type="Proteomes" id="UP000006833">
    <property type="component" value="Chromosome"/>
</dbReference>
<evidence type="ECO:0000256" key="2">
    <source>
        <dbReference type="ARBA" id="ARBA00022695"/>
    </source>
</evidence>
<feature type="domain" description="PII-uridylyltransferase/Glutamine-synthetase adenylyltransferase" evidence="8">
    <location>
        <begin position="297"/>
        <end position="439"/>
    </location>
</feature>
<dbReference type="NCBIfam" id="NF010706">
    <property type="entry name" value="PRK14108.1"/>
    <property type="match status" value="1"/>
</dbReference>
<dbReference type="HOGENOM" id="CLU_006233_0_0_5"/>
<name>A8LMH2_DINSH</name>
<dbReference type="InterPro" id="IPR005190">
    <property type="entry name" value="GlnE_rpt_dom"/>
</dbReference>
<dbReference type="Gene3D" id="3.30.460.10">
    <property type="entry name" value="Beta Polymerase, domain 2"/>
    <property type="match status" value="2"/>
</dbReference>
<evidence type="ECO:0000256" key="1">
    <source>
        <dbReference type="ARBA" id="ARBA00022679"/>
    </source>
</evidence>
<evidence type="ECO:0000256" key="4">
    <source>
        <dbReference type="ARBA" id="ARBA00022840"/>
    </source>
</evidence>
<dbReference type="GO" id="GO:0008882">
    <property type="term" value="F:[glutamate-ammonia-ligase] adenylyltransferase activity"/>
    <property type="evidence" value="ECO:0007669"/>
    <property type="project" value="InterPro"/>
</dbReference>
<dbReference type="InterPro" id="IPR013546">
    <property type="entry name" value="PII_UdlTrfase/GS_AdlTrfase"/>
</dbReference>
<dbReference type="PANTHER" id="PTHR30621">
    <property type="entry name" value="GLUTAMINE SYNTHETASE ADENYLYLTRANSFERASE"/>
    <property type="match status" value="1"/>
</dbReference>
<dbReference type="GO" id="GO:0005524">
    <property type="term" value="F:ATP binding"/>
    <property type="evidence" value="ECO:0007669"/>
    <property type="project" value="UniProtKB-KW"/>
</dbReference>
<keyword evidence="9" id="KW-0436">Ligase</keyword>
<dbReference type="RefSeq" id="WP_012178447.1">
    <property type="nucleotide sequence ID" value="NC_009952.1"/>
</dbReference>
<accession>A8LMH2</accession>
<dbReference type="AlphaFoldDB" id="A8LMH2"/>
<dbReference type="STRING" id="398580.Dshi_1775"/>
<keyword evidence="3" id="KW-0547">Nucleotide-binding</keyword>
<dbReference type="OrthoDB" id="9759366at2"/>
<dbReference type="eggNOG" id="COG1391">
    <property type="taxonomic scope" value="Bacteria"/>
</dbReference>
<feature type="domain" description="PII-uridylyltransferase/Glutamine-synthetase adenylyltransferase" evidence="8">
    <location>
        <begin position="801"/>
        <end position="885"/>
    </location>
</feature>
<evidence type="ECO:0000256" key="3">
    <source>
        <dbReference type="ARBA" id="ARBA00022741"/>
    </source>
</evidence>
<dbReference type="Pfam" id="PF08335">
    <property type="entry name" value="GlnD_UR_UTase"/>
    <property type="match status" value="2"/>
</dbReference>
<keyword evidence="10" id="KW-1185">Reference proteome</keyword>
<keyword evidence="2" id="KW-0548">Nucleotidyltransferase</keyword>
<keyword evidence="4" id="KW-0067">ATP-binding</keyword>
<dbReference type="SUPFAM" id="SSF81301">
    <property type="entry name" value="Nucleotidyltransferase"/>
    <property type="match status" value="2"/>
</dbReference>
<keyword evidence="1 9" id="KW-0808">Transferase</keyword>
<dbReference type="GO" id="GO:0005829">
    <property type="term" value="C:cytosol"/>
    <property type="evidence" value="ECO:0007669"/>
    <property type="project" value="TreeGrafter"/>
</dbReference>
<evidence type="ECO:0000256" key="6">
    <source>
        <dbReference type="ARBA" id="ARBA00023268"/>
    </source>
</evidence>
<evidence type="ECO:0000313" key="10">
    <source>
        <dbReference type="Proteomes" id="UP000006833"/>
    </source>
</evidence>
<dbReference type="InterPro" id="IPR043519">
    <property type="entry name" value="NT_sf"/>
</dbReference>
<proteinExistence type="predicted"/>